<gene>
    <name evidence="2" type="ORF">METZ01_LOCUS27074</name>
</gene>
<protein>
    <submittedName>
        <fullName evidence="2">Uncharacterized protein</fullName>
    </submittedName>
</protein>
<organism evidence="2">
    <name type="scientific">marine metagenome</name>
    <dbReference type="NCBI Taxonomy" id="408172"/>
    <lineage>
        <taxon>unclassified sequences</taxon>
        <taxon>metagenomes</taxon>
        <taxon>ecological metagenomes</taxon>
    </lineage>
</organism>
<dbReference type="PANTHER" id="PTHR41534:SF2">
    <property type="entry name" value="3-PHENYLPROPIONATE_CINNAMIC ACID DIOXYGENASE SUBUNIT BETA"/>
    <property type="match status" value="1"/>
</dbReference>
<dbReference type="Pfam" id="PF00866">
    <property type="entry name" value="Ring_hydroxyl_B"/>
    <property type="match status" value="1"/>
</dbReference>
<accession>A0A381Q584</accession>
<evidence type="ECO:0000313" key="2">
    <source>
        <dbReference type="EMBL" id="SUZ74220.1"/>
    </source>
</evidence>
<dbReference type="InterPro" id="IPR032710">
    <property type="entry name" value="NTF2-like_dom_sf"/>
</dbReference>
<keyword evidence="1" id="KW-0560">Oxidoreductase</keyword>
<sequence>MRTQSFGKEVSQSELWHELMQFYINEAWLLDDRKFREWLDLFTDDVFYFMPRRLNVGRQDLSREISEVGDLAIFEDDKTYMSMRVDRLDTGMAWSEDPPSRTRHIVGNLVVEPMPDGDVKCRTAFIIYRNHHETDENIFAGSREDNLRKEDGHWRIYKRVIVLDANVILAKNLSIFF</sequence>
<dbReference type="EMBL" id="UINC01001204">
    <property type="protein sequence ID" value="SUZ74220.1"/>
    <property type="molecule type" value="Genomic_DNA"/>
</dbReference>
<dbReference type="SUPFAM" id="SSF54427">
    <property type="entry name" value="NTF2-like"/>
    <property type="match status" value="1"/>
</dbReference>
<dbReference type="InterPro" id="IPR000391">
    <property type="entry name" value="Rng_hydr_dOase-bsu"/>
</dbReference>
<dbReference type="NCBIfam" id="NF007479">
    <property type="entry name" value="PRK10069.1"/>
    <property type="match status" value="1"/>
</dbReference>
<name>A0A381Q584_9ZZZZ</name>
<dbReference type="CDD" id="cd00667">
    <property type="entry name" value="ring_hydroxylating_dioxygenases_beta"/>
    <property type="match status" value="1"/>
</dbReference>
<dbReference type="AlphaFoldDB" id="A0A381Q584"/>
<reference evidence="2" key="1">
    <citation type="submission" date="2018-05" db="EMBL/GenBank/DDBJ databases">
        <authorList>
            <person name="Lanie J.A."/>
            <person name="Ng W.-L."/>
            <person name="Kazmierczak K.M."/>
            <person name="Andrzejewski T.M."/>
            <person name="Davidsen T.M."/>
            <person name="Wayne K.J."/>
            <person name="Tettelin H."/>
            <person name="Glass J.I."/>
            <person name="Rusch D."/>
            <person name="Podicherti R."/>
            <person name="Tsui H.-C.T."/>
            <person name="Winkler M.E."/>
        </authorList>
    </citation>
    <scope>NUCLEOTIDE SEQUENCE</scope>
</reference>
<proteinExistence type="predicted"/>
<dbReference type="GO" id="GO:0016491">
    <property type="term" value="F:oxidoreductase activity"/>
    <property type="evidence" value="ECO:0007669"/>
    <property type="project" value="UniProtKB-KW"/>
</dbReference>
<dbReference type="Gene3D" id="3.10.450.50">
    <property type="match status" value="1"/>
</dbReference>
<evidence type="ECO:0000256" key="1">
    <source>
        <dbReference type="ARBA" id="ARBA00023002"/>
    </source>
</evidence>
<dbReference type="GO" id="GO:0019380">
    <property type="term" value="P:3-phenylpropionate catabolic process"/>
    <property type="evidence" value="ECO:0007669"/>
    <property type="project" value="TreeGrafter"/>
</dbReference>
<dbReference type="PANTHER" id="PTHR41534">
    <property type="entry name" value="BLR3401 PROTEIN"/>
    <property type="match status" value="1"/>
</dbReference>